<accession>A0A9P5TR86</accession>
<dbReference type="Proteomes" id="UP000724874">
    <property type="component" value="Unassembled WGS sequence"/>
</dbReference>
<gene>
    <name evidence="2" type="ORF">CPB84DRAFT_106925</name>
</gene>
<protein>
    <recommendedName>
        <fullName evidence="4">Transmembrane protein</fullName>
    </recommendedName>
</protein>
<evidence type="ECO:0000256" key="1">
    <source>
        <dbReference type="SAM" id="Phobius"/>
    </source>
</evidence>
<sequence length="181" mass="21493">MYTNLLDALSLWRIRHPSLFLFCTHFGLQSQKIFFLFDSCTHHPMKPFDPFNPLALRASPFALGSSFFRDRSISSLLPKQTRTMVKKPRCAMIPFLFLFRSDTRRCSCLVQDLRRQRSACFHFHLYFVSTPVHVYKILIYFVLHLYLVSVFPLSLFVSTFFFKKKKPFFSLVWPPGHTYFL</sequence>
<feature type="transmembrane region" description="Helical" evidence="1">
    <location>
        <begin position="137"/>
        <end position="162"/>
    </location>
</feature>
<keyword evidence="1" id="KW-0472">Membrane</keyword>
<reference evidence="2" key="1">
    <citation type="submission" date="2020-11" db="EMBL/GenBank/DDBJ databases">
        <authorList>
            <consortium name="DOE Joint Genome Institute"/>
            <person name="Ahrendt S."/>
            <person name="Riley R."/>
            <person name="Andreopoulos W."/>
            <person name="LaButti K."/>
            <person name="Pangilinan J."/>
            <person name="Ruiz-duenas F.J."/>
            <person name="Barrasa J.M."/>
            <person name="Sanchez-Garcia M."/>
            <person name="Camarero S."/>
            <person name="Miyauchi S."/>
            <person name="Serrano A."/>
            <person name="Linde D."/>
            <person name="Babiker R."/>
            <person name="Drula E."/>
            <person name="Ayuso-Fernandez I."/>
            <person name="Pacheco R."/>
            <person name="Padilla G."/>
            <person name="Ferreira P."/>
            <person name="Barriuso J."/>
            <person name="Kellner H."/>
            <person name="Castanera R."/>
            <person name="Alfaro M."/>
            <person name="Ramirez L."/>
            <person name="Pisabarro A.G."/>
            <person name="Kuo A."/>
            <person name="Tritt A."/>
            <person name="Lipzen A."/>
            <person name="He G."/>
            <person name="Yan M."/>
            <person name="Ng V."/>
            <person name="Cullen D."/>
            <person name="Martin F."/>
            <person name="Rosso M.-N."/>
            <person name="Henrissat B."/>
            <person name="Hibbett D."/>
            <person name="Martinez A.T."/>
            <person name="Grigoriev I.V."/>
        </authorList>
    </citation>
    <scope>NUCLEOTIDE SEQUENCE</scope>
    <source>
        <strain evidence="2">AH 44721</strain>
    </source>
</reference>
<evidence type="ECO:0008006" key="4">
    <source>
        <dbReference type="Google" id="ProtNLM"/>
    </source>
</evidence>
<proteinExistence type="predicted"/>
<keyword evidence="1" id="KW-1133">Transmembrane helix</keyword>
<evidence type="ECO:0000313" key="3">
    <source>
        <dbReference type="Proteomes" id="UP000724874"/>
    </source>
</evidence>
<evidence type="ECO:0000313" key="2">
    <source>
        <dbReference type="EMBL" id="KAF8908939.1"/>
    </source>
</evidence>
<keyword evidence="1" id="KW-0812">Transmembrane</keyword>
<dbReference type="AlphaFoldDB" id="A0A9P5TR86"/>
<keyword evidence="3" id="KW-1185">Reference proteome</keyword>
<name>A0A9P5TR86_GYMJU</name>
<organism evidence="2 3">
    <name type="scientific">Gymnopilus junonius</name>
    <name type="common">Spectacular rustgill mushroom</name>
    <name type="synonym">Gymnopilus spectabilis subsp. junonius</name>
    <dbReference type="NCBI Taxonomy" id="109634"/>
    <lineage>
        <taxon>Eukaryota</taxon>
        <taxon>Fungi</taxon>
        <taxon>Dikarya</taxon>
        <taxon>Basidiomycota</taxon>
        <taxon>Agaricomycotina</taxon>
        <taxon>Agaricomycetes</taxon>
        <taxon>Agaricomycetidae</taxon>
        <taxon>Agaricales</taxon>
        <taxon>Agaricineae</taxon>
        <taxon>Hymenogastraceae</taxon>
        <taxon>Gymnopilus</taxon>
    </lineage>
</organism>
<comment type="caution">
    <text evidence="2">The sequence shown here is derived from an EMBL/GenBank/DDBJ whole genome shotgun (WGS) entry which is preliminary data.</text>
</comment>
<dbReference type="EMBL" id="JADNYJ010000010">
    <property type="protein sequence ID" value="KAF8908939.1"/>
    <property type="molecule type" value="Genomic_DNA"/>
</dbReference>